<organism evidence="1 2">
    <name type="scientific">Coleofasciculus chthonoplastes PCC 7420</name>
    <dbReference type="NCBI Taxonomy" id="118168"/>
    <lineage>
        <taxon>Bacteria</taxon>
        <taxon>Bacillati</taxon>
        <taxon>Cyanobacteriota</taxon>
        <taxon>Cyanophyceae</taxon>
        <taxon>Coleofasciculales</taxon>
        <taxon>Coleofasciculaceae</taxon>
        <taxon>Coleofasciculus</taxon>
    </lineage>
</organism>
<dbReference type="Proteomes" id="UP000003835">
    <property type="component" value="Unassembled WGS sequence"/>
</dbReference>
<proteinExistence type="predicted"/>
<gene>
    <name evidence="1" type="ORF">MC7420_1133</name>
</gene>
<evidence type="ECO:0000313" key="2">
    <source>
        <dbReference type="Proteomes" id="UP000003835"/>
    </source>
</evidence>
<accession>B4VXP8</accession>
<sequence length="81" mass="9139">METLKEQSLPLNSCPRQGGVRVAITTLLKNRFCHIFAVFIIHNTGLSQLLKEMNHSHLVFTQQVRLAGDYPSSAFQERVNG</sequence>
<dbReference type="AlphaFoldDB" id="B4VXP8"/>
<protein>
    <submittedName>
        <fullName evidence="1">Uncharacterized protein</fullName>
    </submittedName>
</protein>
<dbReference type="HOGENOM" id="CLU_2567945_0_0_3"/>
<reference evidence="1 2" key="1">
    <citation type="submission" date="2008-07" db="EMBL/GenBank/DDBJ databases">
        <authorList>
            <person name="Tandeau de Marsac N."/>
            <person name="Ferriera S."/>
            <person name="Johnson J."/>
            <person name="Kravitz S."/>
            <person name="Beeson K."/>
            <person name="Sutton G."/>
            <person name="Rogers Y.-H."/>
            <person name="Friedman R."/>
            <person name="Frazier M."/>
            <person name="Venter J.C."/>
        </authorList>
    </citation>
    <scope>NUCLEOTIDE SEQUENCE [LARGE SCALE GENOMIC DNA]</scope>
    <source>
        <strain evidence="1 2">PCC 7420</strain>
    </source>
</reference>
<keyword evidence="2" id="KW-1185">Reference proteome</keyword>
<evidence type="ECO:0000313" key="1">
    <source>
        <dbReference type="EMBL" id="EDX73337.1"/>
    </source>
</evidence>
<dbReference type="EMBL" id="DS989858">
    <property type="protein sequence ID" value="EDX73337.1"/>
    <property type="molecule type" value="Genomic_DNA"/>
</dbReference>
<name>B4VXP8_9CYAN</name>